<sequence>MKKIIFFGGLVLIGVGVAMLATDHLAFGAEVTGNFVSSRTILFPLGIASVLFGGIAALACTVVEMVRNQRP</sequence>
<gene>
    <name evidence="2" type="ORF">PVT71_29100</name>
</gene>
<dbReference type="EMBL" id="CP123390">
    <property type="protein sequence ID" value="XCC97884.1"/>
    <property type="molecule type" value="Genomic_DNA"/>
</dbReference>
<reference evidence="2" key="1">
    <citation type="submission" date="2023-02" db="EMBL/GenBank/DDBJ databases">
        <title>Description and genomic characterization of Salipiger bruguierae sp. nov., isolated from the sediment of mangrove plant Bruguiera sexangula.</title>
        <authorList>
            <person name="Long M."/>
        </authorList>
    </citation>
    <scope>NUCLEOTIDE SEQUENCE</scope>
    <source>
        <strain evidence="2">H15</strain>
        <plasmid evidence="2">unnamed5</plasmid>
    </source>
</reference>
<geneLocation type="plasmid" evidence="2">
    <name>unnamed5</name>
</geneLocation>
<keyword evidence="1" id="KW-1133">Transmembrane helix</keyword>
<accession>A0AAU8ATR1</accession>
<protein>
    <recommendedName>
        <fullName evidence="3">DUF3955 domain-containing protein</fullName>
    </recommendedName>
</protein>
<evidence type="ECO:0000256" key="1">
    <source>
        <dbReference type="SAM" id="Phobius"/>
    </source>
</evidence>
<keyword evidence="1" id="KW-0472">Membrane</keyword>
<keyword evidence="1" id="KW-0812">Transmembrane</keyword>
<proteinExistence type="predicted"/>
<feature type="transmembrane region" description="Helical" evidence="1">
    <location>
        <begin position="44"/>
        <end position="66"/>
    </location>
</feature>
<dbReference type="RefSeq" id="WP_353476762.1">
    <property type="nucleotide sequence ID" value="NZ_CP123390.1"/>
</dbReference>
<evidence type="ECO:0000313" key="2">
    <source>
        <dbReference type="EMBL" id="XCC97884.1"/>
    </source>
</evidence>
<dbReference type="AlphaFoldDB" id="A0AAU8ATR1"/>
<keyword evidence="2" id="KW-0614">Plasmid</keyword>
<evidence type="ECO:0008006" key="3">
    <source>
        <dbReference type="Google" id="ProtNLM"/>
    </source>
</evidence>
<organism evidence="2">
    <name type="scientific">Alloyangia sp. H15</name>
    <dbReference type="NCBI Taxonomy" id="3029062"/>
    <lineage>
        <taxon>Bacteria</taxon>
        <taxon>Pseudomonadati</taxon>
        <taxon>Pseudomonadota</taxon>
        <taxon>Alphaproteobacteria</taxon>
        <taxon>Rhodobacterales</taxon>
        <taxon>Roseobacteraceae</taxon>
        <taxon>Alloyangia</taxon>
    </lineage>
</organism>
<name>A0AAU8ATR1_9RHOB</name>